<proteinExistence type="predicted"/>
<dbReference type="AlphaFoldDB" id="A0A5B7EU62"/>
<comment type="caution">
    <text evidence="2">The sequence shown here is derived from an EMBL/GenBank/DDBJ whole genome shotgun (WGS) entry which is preliminary data.</text>
</comment>
<evidence type="ECO:0000313" key="2">
    <source>
        <dbReference type="EMBL" id="MPC38450.1"/>
    </source>
</evidence>
<keyword evidence="3" id="KW-1185">Reference proteome</keyword>
<name>A0A5B7EU62_PORTR</name>
<feature type="compositionally biased region" description="Basic and acidic residues" evidence="1">
    <location>
        <begin position="1"/>
        <end position="16"/>
    </location>
</feature>
<accession>A0A5B7EU62</accession>
<dbReference type="Proteomes" id="UP000324222">
    <property type="component" value="Unassembled WGS sequence"/>
</dbReference>
<sequence>MMQPDRGEWRGEERETGAGGDGTGREEGDAERLIGLPLCRQRGPHNLISSHPNVDKMLALSKHRLLGARERFGHCSERRAFGRYGVGLEGLSLSWSQGSRLVFPHASRSNMAAPMSTFCQTLVLRWPTLVTPAPTLLHFSLLEDFLFIASTRAEEEGGGKGRRNKKGKRHVAVIRTTVRPPAANRYRRAVTMPRVAAAVLAGAVGCMEAGLRATLMHGLKVESVNDG</sequence>
<feature type="region of interest" description="Disordered" evidence="1">
    <location>
        <begin position="1"/>
        <end position="28"/>
    </location>
</feature>
<dbReference type="EMBL" id="VSRR010004067">
    <property type="protein sequence ID" value="MPC38450.1"/>
    <property type="molecule type" value="Genomic_DNA"/>
</dbReference>
<evidence type="ECO:0000313" key="3">
    <source>
        <dbReference type="Proteomes" id="UP000324222"/>
    </source>
</evidence>
<reference evidence="2 3" key="1">
    <citation type="submission" date="2019-05" db="EMBL/GenBank/DDBJ databases">
        <title>Another draft genome of Portunus trituberculatus and its Hox gene families provides insights of decapod evolution.</title>
        <authorList>
            <person name="Jeong J.-H."/>
            <person name="Song I."/>
            <person name="Kim S."/>
            <person name="Choi T."/>
            <person name="Kim D."/>
            <person name="Ryu S."/>
            <person name="Kim W."/>
        </authorList>
    </citation>
    <scope>NUCLEOTIDE SEQUENCE [LARGE SCALE GENOMIC DNA]</scope>
    <source>
        <tissue evidence="2">Muscle</tissue>
    </source>
</reference>
<evidence type="ECO:0000256" key="1">
    <source>
        <dbReference type="SAM" id="MobiDB-lite"/>
    </source>
</evidence>
<gene>
    <name evidence="2" type="ORF">E2C01_031957</name>
</gene>
<protein>
    <submittedName>
        <fullName evidence="2">Uncharacterized protein</fullName>
    </submittedName>
</protein>
<organism evidence="2 3">
    <name type="scientific">Portunus trituberculatus</name>
    <name type="common">Swimming crab</name>
    <name type="synonym">Neptunus trituberculatus</name>
    <dbReference type="NCBI Taxonomy" id="210409"/>
    <lineage>
        <taxon>Eukaryota</taxon>
        <taxon>Metazoa</taxon>
        <taxon>Ecdysozoa</taxon>
        <taxon>Arthropoda</taxon>
        <taxon>Crustacea</taxon>
        <taxon>Multicrustacea</taxon>
        <taxon>Malacostraca</taxon>
        <taxon>Eumalacostraca</taxon>
        <taxon>Eucarida</taxon>
        <taxon>Decapoda</taxon>
        <taxon>Pleocyemata</taxon>
        <taxon>Brachyura</taxon>
        <taxon>Eubrachyura</taxon>
        <taxon>Portunoidea</taxon>
        <taxon>Portunidae</taxon>
        <taxon>Portuninae</taxon>
        <taxon>Portunus</taxon>
    </lineage>
</organism>